<accession>A0A0B2B4K0</accession>
<keyword evidence="3" id="KW-1185">Reference proteome</keyword>
<evidence type="ECO:0000256" key="1">
    <source>
        <dbReference type="SAM" id="MobiDB-lite"/>
    </source>
</evidence>
<evidence type="ECO:0000313" key="3">
    <source>
        <dbReference type="Proteomes" id="UP000230842"/>
    </source>
</evidence>
<dbReference type="AlphaFoldDB" id="A0A0B2B4K0"/>
<dbReference type="EMBL" id="PGEZ01000002">
    <property type="protein sequence ID" value="PJJ53541.1"/>
    <property type="molecule type" value="Genomic_DNA"/>
</dbReference>
<dbReference type="Proteomes" id="UP000230842">
    <property type="component" value="Unassembled WGS sequence"/>
</dbReference>
<organism evidence="2 3">
    <name type="scientific">Mumia flava</name>
    <dbReference type="NCBI Taxonomy" id="1348852"/>
    <lineage>
        <taxon>Bacteria</taxon>
        <taxon>Bacillati</taxon>
        <taxon>Actinomycetota</taxon>
        <taxon>Actinomycetes</taxon>
        <taxon>Propionibacteriales</taxon>
        <taxon>Nocardioidaceae</taxon>
        <taxon>Mumia</taxon>
    </lineage>
</organism>
<gene>
    <name evidence="2" type="ORF">CLV56_3031</name>
</gene>
<name>A0A0B2B4K0_9ACTN</name>
<proteinExistence type="predicted"/>
<feature type="region of interest" description="Disordered" evidence="1">
    <location>
        <begin position="1"/>
        <end position="21"/>
    </location>
</feature>
<evidence type="ECO:0000313" key="2">
    <source>
        <dbReference type="EMBL" id="PJJ53541.1"/>
    </source>
</evidence>
<sequence length="134" mass="13467">MPFALAGCTEQPAPDPVSDEVTLGSLGEVPDLTMIDTEWETYRTAVVTGVDGGPGRRTLDVTYDGGDPACSGLAGYAVTRTSSEAQVTLVVGAAAGCDAEPAVDATTVVPLDGALGSLQPVVSELSEASLPIGE</sequence>
<protein>
    <submittedName>
        <fullName evidence="2">Uncharacterized protein</fullName>
    </submittedName>
</protein>
<comment type="caution">
    <text evidence="2">The sequence shown here is derived from an EMBL/GenBank/DDBJ whole genome shotgun (WGS) entry which is preliminary data.</text>
</comment>
<reference evidence="2 3" key="1">
    <citation type="submission" date="2017-11" db="EMBL/GenBank/DDBJ databases">
        <title>Genomic Encyclopedia of Archaeal and Bacterial Type Strains, Phase II (KMG-II): From Individual Species to Whole Genera.</title>
        <authorList>
            <person name="Goeker M."/>
        </authorList>
    </citation>
    <scope>NUCLEOTIDE SEQUENCE [LARGE SCALE GENOMIC DNA]</scope>
    <source>
        <strain evidence="2 3">DSM 27763</strain>
    </source>
</reference>